<protein>
    <submittedName>
        <fullName evidence="2">Uncharacterized protein</fullName>
    </submittedName>
</protein>
<proteinExistence type="predicted"/>
<accession>Q30ZU4</accession>
<dbReference type="eggNOG" id="ENOG5031H8P">
    <property type="taxonomic scope" value="Bacteria"/>
</dbReference>
<keyword evidence="1" id="KW-1133">Transmembrane helix</keyword>
<evidence type="ECO:0000256" key="1">
    <source>
        <dbReference type="SAM" id="Phobius"/>
    </source>
</evidence>
<keyword evidence="1" id="KW-0472">Membrane</keyword>
<evidence type="ECO:0000313" key="2">
    <source>
        <dbReference type="EMBL" id="ABB38802.1"/>
    </source>
</evidence>
<dbReference type="HOGENOM" id="CLU_1956010_0_0_7"/>
<feature type="transmembrane region" description="Helical" evidence="1">
    <location>
        <begin position="6"/>
        <end position="28"/>
    </location>
</feature>
<keyword evidence="1" id="KW-0812">Transmembrane</keyword>
<dbReference type="Proteomes" id="UP000002710">
    <property type="component" value="Chromosome"/>
</dbReference>
<evidence type="ECO:0000313" key="3">
    <source>
        <dbReference type="Proteomes" id="UP000002710"/>
    </source>
</evidence>
<gene>
    <name evidence="2" type="ordered locus">Dde_2005</name>
</gene>
<dbReference type="RefSeq" id="WP_011367911.1">
    <property type="nucleotide sequence ID" value="NC_007519.1"/>
</dbReference>
<dbReference type="KEGG" id="dde:Dde_2005"/>
<dbReference type="EMBL" id="CP000112">
    <property type="protein sequence ID" value="ABB38802.1"/>
    <property type="molecule type" value="Genomic_DNA"/>
</dbReference>
<dbReference type="AlphaFoldDB" id="Q30ZU4"/>
<name>Q30ZU4_OLEA2</name>
<feature type="transmembrane region" description="Helical" evidence="1">
    <location>
        <begin position="37"/>
        <end position="58"/>
    </location>
</feature>
<reference evidence="2 3" key="1">
    <citation type="journal article" date="2011" name="J. Bacteriol.">
        <title>Complete genome sequence and updated annotation of Desulfovibrio alaskensis G20.</title>
        <authorList>
            <person name="Hauser L.J."/>
            <person name="Land M.L."/>
            <person name="Brown S.D."/>
            <person name="Larimer F."/>
            <person name="Keller K.L."/>
            <person name="Rapp-Giles B.J."/>
            <person name="Price M.N."/>
            <person name="Lin M."/>
            <person name="Bruce D.C."/>
            <person name="Detter J.C."/>
            <person name="Tapia R."/>
            <person name="Han C.S."/>
            <person name="Goodwin L.A."/>
            <person name="Cheng J.F."/>
            <person name="Pitluck S."/>
            <person name="Copeland A."/>
            <person name="Lucas S."/>
            <person name="Nolan M."/>
            <person name="Lapidus A.L."/>
            <person name="Palumbo A.V."/>
            <person name="Wall J.D."/>
        </authorList>
    </citation>
    <scope>NUCLEOTIDE SEQUENCE [LARGE SCALE GENOMIC DNA]</scope>
    <source>
        <strain evidence="3">ATCC BAA 1058 / DSM 17464 / G20</strain>
    </source>
</reference>
<sequence length="128" mass="15119">MSYNELFHLFDGFFLLLGITVMLLHIFILRFRRNRDLLAVTGVIGTPLLILMILWIVWGRYSLSHATLQAVLQKDPAVRIVSFDKRVLKKPAIYKTRNIRYIIDQEATTNEFYLPWRLVPVRTDNEQK</sequence>
<organism evidence="2 3">
    <name type="scientific">Oleidesulfovibrio alaskensis (strain ATCC BAA-1058 / DSM 17464 / G20)</name>
    <name type="common">Desulfovibrio alaskensis</name>
    <dbReference type="NCBI Taxonomy" id="207559"/>
    <lineage>
        <taxon>Bacteria</taxon>
        <taxon>Pseudomonadati</taxon>
        <taxon>Thermodesulfobacteriota</taxon>
        <taxon>Desulfovibrionia</taxon>
        <taxon>Desulfovibrionales</taxon>
        <taxon>Desulfovibrionaceae</taxon>
        <taxon>Oleidesulfovibrio</taxon>
    </lineage>
</organism>
<keyword evidence="3" id="KW-1185">Reference proteome</keyword>